<evidence type="ECO:0000313" key="3">
    <source>
        <dbReference type="EMBL" id="KRK70561.1"/>
    </source>
</evidence>
<evidence type="ECO:0000313" key="4">
    <source>
        <dbReference type="Proteomes" id="UP000051804"/>
    </source>
</evidence>
<accession>A0A0R1JQS7</accession>
<dbReference type="STRING" id="1291734.FD02_GL000632"/>
<feature type="compositionally biased region" description="Low complexity" evidence="1">
    <location>
        <begin position="119"/>
        <end position="148"/>
    </location>
</feature>
<feature type="signal peptide" evidence="2">
    <location>
        <begin position="1"/>
        <end position="25"/>
    </location>
</feature>
<feature type="region of interest" description="Disordered" evidence="1">
    <location>
        <begin position="119"/>
        <end position="150"/>
    </location>
</feature>
<comment type="caution">
    <text evidence="3">The sequence shown here is derived from an EMBL/GenBank/DDBJ whole genome shotgun (WGS) entry which is preliminary data.</text>
</comment>
<dbReference type="RefSeq" id="WP_338034801.1">
    <property type="nucleotide sequence ID" value="NZ_AZDJ01000032.1"/>
</dbReference>
<evidence type="ECO:0000256" key="1">
    <source>
        <dbReference type="SAM" id="MobiDB-lite"/>
    </source>
</evidence>
<organism evidence="3 4">
    <name type="scientific">Lacticaseibacillus nasuensis JCM 17158</name>
    <dbReference type="NCBI Taxonomy" id="1291734"/>
    <lineage>
        <taxon>Bacteria</taxon>
        <taxon>Bacillati</taxon>
        <taxon>Bacillota</taxon>
        <taxon>Bacilli</taxon>
        <taxon>Lactobacillales</taxon>
        <taxon>Lactobacillaceae</taxon>
        <taxon>Lacticaseibacillus</taxon>
    </lineage>
</organism>
<sequence length="243" mass="24836">MIILKNKIQLTAVTVLTLLGGAAVATLPDKPVNALGTDTASSKSTTTQSNTESVDGAARAAGEATVKLQKQAQPQQTVQLQGKAQDPVELNLQVKKQQAIAAAKKKAAAARAAAAKKAQAAKATTTSTTSTTSSSASATTTDYTKSASNTSATGANKGTFKLSFYDPASMGSSMGYGGVAANLSVFPKGTRLKITLSDGTVWYRVVNDTGGFAAANPRQLDVAMPNSQIPSAGILYANVEVLH</sequence>
<feature type="chain" id="PRO_5039472186" evidence="2">
    <location>
        <begin position="26"/>
        <end position="243"/>
    </location>
</feature>
<feature type="region of interest" description="Disordered" evidence="1">
    <location>
        <begin position="31"/>
        <end position="53"/>
    </location>
</feature>
<keyword evidence="3" id="KW-0378">Hydrolase</keyword>
<name>A0A0R1JQS7_9LACO</name>
<keyword evidence="2" id="KW-0732">Signal</keyword>
<reference evidence="3 4" key="1">
    <citation type="journal article" date="2015" name="Genome Announc.">
        <title>Expanding the biotechnology potential of lactobacilli through comparative genomics of 213 strains and associated genera.</title>
        <authorList>
            <person name="Sun Z."/>
            <person name="Harris H.M."/>
            <person name="McCann A."/>
            <person name="Guo C."/>
            <person name="Argimon S."/>
            <person name="Zhang W."/>
            <person name="Yang X."/>
            <person name="Jeffery I.B."/>
            <person name="Cooney J.C."/>
            <person name="Kagawa T.F."/>
            <person name="Liu W."/>
            <person name="Song Y."/>
            <person name="Salvetti E."/>
            <person name="Wrobel A."/>
            <person name="Rasinkangas P."/>
            <person name="Parkhill J."/>
            <person name="Rea M.C."/>
            <person name="O'Sullivan O."/>
            <person name="Ritari J."/>
            <person name="Douillard F.P."/>
            <person name="Paul Ross R."/>
            <person name="Yang R."/>
            <person name="Briner A.E."/>
            <person name="Felis G.E."/>
            <person name="de Vos W.M."/>
            <person name="Barrangou R."/>
            <person name="Klaenhammer T.R."/>
            <person name="Caufield P.W."/>
            <person name="Cui Y."/>
            <person name="Zhang H."/>
            <person name="O'Toole P.W."/>
        </authorList>
    </citation>
    <scope>NUCLEOTIDE SEQUENCE [LARGE SCALE GENOMIC DNA]</scope>
    <source>
        <strain evidence="3 4">JCM 17158</strain>
    </source>
</reference>
<evidence type="ECO:0000256" key="2">
    <source>
        <dbReference type="SAM" id="SignalP"/>
    </source>
</evidence>
<keyword evidence="4" id="KW-1185">Reference proteome</keyword>
<feature type="compositionally biased region" description="Polar residues" evidence="1">
    <location>
        <begin position="36"/>
        <end position="53"/>
    </location>
</feature>
<dbReference type="EMBL" id="AZDJ01000032">
    <property type="protein sequence ID" value="KRK70561.1"/>
    <property type="molecule type" value="Genomic_DNA"/>
</dbReference>
<dbReference type="GO" id="GO:0016787">
    <property type="term" value="F:hydrolase activity"/>
    <property type="evidence" value="ECO:0007669"/>
    <property type="project" value="UniProtKB-KW"/>
</dbReference>
<proteinExistence type="predicted"/>
<dbReference type="PATRIC" id="fig|1291734.4.peg.650"/>
<dbReference type="Proteomes" id="UP000051804">
    <property type="component" value="Unassembled WGS sequence"/>
</dbReference>
<protein>
    <submittedName>
        <fullName evidence="3">Cell wall-associated hydrolase</fullName>
    </submittedName>
</protein>
<gene>
    <name evidence="3" type="ORF">FD02_GL000632</name>
</gene>
<dbReference type="AlphaFoldDB" id="A0A0R1JQS7"/>